<organism evidence="2 3">
    <name type="scientific">Pleurodeles waltl</name>
    <name type="common">Iberian ribbed newt</name>
    <dbReference type="NCBI Taxonomy" id="8319"/>
    <lineage>
        <taxon>Eukaryota</taxon>
        <taxon>Metazoa</taxon>
        <taxon>Chordata</taxon>
        <taxon>Craniata</taxon>
        <taxon>Vertebrata</taxon>
        <taxon>Euteleostomi</taxon>
        <taxon>Amphibia</taxon>
        <taxon>Batrachia</taxon>
        <taxon>Caudata</taxon>
        <taxon>Salamandroidea</taxon>
        <taxon>Salamandridae</taxon>
        <taxon>Pleurodelinae</taxon>
        <taxon>Pleurodeles</taxon>
    </lineage>
</organism>
<accession>A0AAV7MNI2</accession>
<reference evidence="2" key="1">
    <citation type="journal article" date="2022" name="bioRxiv">
        <title>Sequencing and chromosome-scale assembly of the giantPleurodeles waltlgenome.</title>
        <authorList>
            <person name="Brown T."/>
            <person name="Elewa A."/>
            <person name="Iarovenko S."/>
            <person name="Subramanian E."/>
            <person name="Araus A.J."/>
            <person name="Petzold A."/>
            <person name="Susuki M."/>
            <person name="Suzuki K.-i.T."/>
            <person name="Hayashi T."/>
            <person name="Toyoda A."/>
            <person name="Oliveira C."/>
            <person name="Osipova E."/>
            <person name="Leigh N.D."/>
            <person name="Simon A."/>
            <person name="Yun M.H."/>
        </authorList>
    </citation>
    <scope>NUCLEOTIDE SEQUENCE</scope>
    <source>
        <strain evidence="2">20211129_DDA</strain>
        <tissue evidence="2">Liver</tissue>
    </source>
</reference>
<sequence>MLRLLRGWPVAARAQGEGPAPPGRRVLRRRGQERRLSWDAAAAEAVFQCRGSATGASSQQRPFRAHSASAPGSTSRTPEPLGRDWRKLRAPEPLGRDWCRPRAPEPRSRGWRRLRTPEPLGRDWRSWAHLKHIAGIGAGCPHLQHGTEIGACWCT</sequence>
<name>A0AAV7MNI2_PLEWA</name>
<dbReference type="AlphaFoldDB" id="A0AAV7MNI2"/>
<evidence type="ECO:0000313" key="3">
    <source>
        <dbReference type="Proteomes" id="UP001066276"/>
    </source>
</evidence>
<gene>
    <name evidence="2" type="ORF">NDU88_000955</name>
</gene>
<comment type="caution">
    <text evidence="2">The sequence shown here is derived from an EMBL/GenBank/DDBJ whole genome shotgun (WGS) entry which is preliminary data.</text>
</comment>
<dbReference type="EMBL" id="JANPWB010000013">
    <property type="protein sequence ID" value="KAJ1103533.1"/>
    <property type="molecule type" value="Genomic_DNA"/>
</dbReference>
<evidence type="ECO:0000256" key="1">
    <source>
        <dbReference type="SAM" id="MobiDB-lite"/>
    </source>
</evidence>
<feature type="compositionally biased region" description="Basic and acidic residues" evidence="1">
    <location>
        <begin position="81"/>
        <end position="108"/>
    </location>
</feature>
<feature type="region of interest" description="Disordered" evidence="1">
    <location>
        <begin position="51"/>
        <end position="115"/>
    </location>
</feature>
<proteinExistence type="predicted"/>
<protein>
    <submittedName>
        <fullName evidence="2">Uncharacterized protein</fullName>
    </submittedName>
</protein>
<evidence type="ECO:0000313" key="2">
    <source>
        <dbReference type="EMBL" id="KAJ1103533.1"/>
    </source>
</evidence>
<keyword evidence="3" id="KW-1185">Reference proteome</keyword>
<dbReference type="Proteomes" id="UP001066276">
    <property type="component" value="Chromosome 9"/>
</dbReference>